<organism evidence="2 3">
    <name type="scientific">Macrostomum lignano</name>
    <dbReference type="NCBI Taxonomy" id="282301"/>
    <lineage>
        <taxon>Eukaryota</taxon>
        <taxon>Metazoa</taxon>
        <taxon>Spiralia</taxon>
        <taxon>Lophotrochozoa</taxon>
        <taxon>Platyhelminthes</taxon>
        <taxon>Rhabditophora</taxon>
        <taxon>Macrostomorpha</taxon>
        <taxon>Macrostomida</taxon>
        <taxon>Macrostomidae</taxon>
        <taxon>Macrostomum</taxon>
    </lineage>
</organism>
<evidence type="ECO:0000256" key="1">
    <source>
        <dbReference type="SAM" id="MobiDB-lite"/>
    </source>
</evidence>
<proteinExistence type="predicted"/>
<evidence type="ECO:0000313" key="2">
    <source>
        <dbReference type="Proteomes" id="UP000095280"/>
    </source>
</evidence>
<dbReference type="AlphaFoldDB" id="A0A1I8FGT4"/>
<dbReference type="Proteomes" id="UP000095280">
    <property type="component" value="Unplaced"/>
</dbReference>
<accession>A0A1I8FGT4</accession>
<name>A0A1I8FGT4_9PLAT</name>
<feature type="compositionally biased region" description="Polar residues" evidence="1">
    <location>
        <begin position="235"/>
        <end position="245"/>
    </location>
</feature>
<dbReference type="WBParaSite" id="maker-unitig_33441-snap-gene-0.1-mRNA-1">
    <property type="protein sequence ID" value="maker-unitig_33441-snap-gene-0.1-mRNA-1"/>
    <property type="gene ID" value="maker-unitig_33441-snap-gene-0.1"/>
</dbReference>
<protein>
    <submittedName>
        <fullName evidence="3">Uncharacterized protein</fullName>
    </submittedName>
</protein>
<sequence length="265" mass="28778">MEELGCPAKPPLLLLQRGDAAAEGCTREYGNRMKEIQDEQEEQSVSDPRNRLEDEESGWLASLATARVVHASDSAASCPVACASTDFAACRMCAARFGVPILSCEGARIIAEIRTHVLWCAAGCYKRCLRPDKRFCSIVRSRHSAQRAAVLFAEAAGGKHSLDPITACRQQRPSKKTLQKANPFSVDAEARRIRPSCLPSTTCPAGLPCWGIRAACLTGRGGNPNDGHQAHRIQQRGSSRGSAQRMTKREFSSSRSCLYGQASNE</sequence>
<evidence type="ECO:0000313" key="3">
    <source>
        <dbReference type="WBParaSite" id="maker-unitig_33441-snap-gene-0.1-mRNA-1"/>
    </source>
</evidence>
<feature type="region of interest" description="Disordered" evidence="1">
    <location>
        <begin position="223"/>
        <end position="265"/>
    </location>
</feature>
<feature type="compositionally biased region" description="Polar residues" evidence="1">
    <location>
        <begin position="253"/>
        <end position="265"/>
    </location>
</feature>
<reference evidence="3" key="1">
    <citation type="submission" date="2016-11" db="UniProtKB">
        <authorList>
            <consortium name="WormBaseParasite"/>
        </authorList>
    </citation>
    <scope>IDENTIFICATION</scope>
</reference>
<keyword evidence="2" id="KW-1185">Reference proteome</keyword>